<evidence type="ECO:0000256" key="1">
    <source>
        <dbReference type="SAM" id="MobiDB-lite"/>
    </source>
</evidence>
<proteinExistence type="predicted"/>
<dbReference type="AlphaFoldDB" id="A0A927K5V0"/>
<dbReference type="GO" id="GO:0008237">
    <property type="term" value="F:metallopeptidase activity"/>
    <property type="evidence" value="ECO:0007669"/>
    <property type="project" value="InterPro"/>
</dbReference>
<evidence type="ECO:0000313" key="3">
    <source>
        <dbReference type="EMBL" id="MBD8869573.1"/>
    </source>
</evidence>
<evidence type="ECO:0000313" key="4">
    <source>
        <dbReference type="Proteomes" id="UP000616839"/>
    </source>
</evidence>
<dbReference type="EMBL" id="JACYXZ010000002">
    <property type="protein sequence ID" value="MBD8869573.1"/>
    <property type="molecule type" value="Genomic_DNA"/>
</dbReference>
<dbReference type="Proteomes" id="UP000616839">
    <property type="component" value="Unassembled WGS sequence"/>
</dbReference>
<dbReference type="InterPro" id="IPR045569">
    <property type="entry name" value="Metalloprtase-TldD/E_C"/>
</dbReference>
<accession>A0A927K5V0</accession>
<dbReference type="RefSeq" id="WP_192142370.1">
    <property type="nucleotide sequence ID" value="NZ_JACYXZ010000002.1"/>
</dbReference>
<name>A0A927K5V0_9ACTN</name>
<dbReference type="InterPro" id="IPR035068">
    <property type="entry name" value="TldD/PmbA_N"/>
</dbReference>
<reference evidence="3" key="1">
    <citation type="submission" date="2020-09" db="EMBL/GenBank/DDBJ databases">
        <title>Nocardioides sp. strain MJB4 16S ribosomal RNA gene Genome sequencing and assembly.</title>
        <authorList>
            <person name="Kim I."/>
        </authorList>
    </citation>
    <scope>NUCLEOTIDE SEQUENCE</scope>
    <source>
        <strain evidence="3">MJB4</strain>
    </source>
</reference>
<evidence type="ECO:0000259" key="2">
    <source>
        <dbReference type="Pfam" id="PF19289"/>
    </source>
</evidence>
<keyword evidence="4" id="KW-1185">Reference proteome</keyword>
<gene>
    <name evidence="3" type="ORF">IE331_08045</name>
</gene>
<dbReference type="PANTHER" id="PTHR43666">
    <property type="entry name" value="TLDD PROTEIN"/>
    <property type="match status" value="1"/>
</dbReference>
<feature type="domain" description="Metalloprotease TldD/E C-terminal" evidence="2">
    <location>
        <begin position="235"/>
        <end position="468"/>
    </location>
</feature>
<dbReference type="InterPro" id="IPR036059">
    <property type="entry name" value="TldD/PmbA_sf"/>
</dbReference>
<feature type="compositionally biased region" description="Low complexity" evidence="1">
    <location>
        <begin position="96"/>
        <end position="105"/>
    </location>
</feature>
<sequence length="474" mass="50166">MTGPTPRPTPQDLVEHALSGSRSDDAVVVATVTTAANLRWADNTLTTNGVSRGLDLTVVAFHHTADGVAVASVSGSATTHEQVSALVAAADAAAADAPPAEDAAPLVGDRGDDGTDDWADDWTDPPADTSIRVFGDFAPALGEACRRAEAEQRRLYGFVSHDVATTYLGSSTGLRRRHVQPTGHYGCTGKTGDLSASAWVGGATRDFADVDALALDAELARRLGWARRRTSLPAGRYDTILPPTAVADLMIDAYWSAGARVAHEGQSAYAAREGGTRIGRRVARPGVRLHSDPAYSGLECAPFVLARSSGNTESVFDNGLPLGPTDWIRDGRLTALLQTRHSAGLTGQPVTPGIDNLVLDVDGAEGSLEDLVAGTDRGLLVTCLWYIREVDPQNLLLTGLTRDGVYLVEGGEVTGVVNNFRFNESPLDLLERFTHASGTGPAFSREWGDDYFSRTAMPALRVPDFNMSSVSEAL</sequence>
<dbReference type="Pfam" id="PF19289">
    <property type="entry name" value="PmbA_TldD_3rd"/>
    <property type="match status" value="1"/>
</dbReference>
<feature type="region of interest" description="Disordered" evidence="1">
    <location>
        <begin position="96"/>
        <end position="125"/>
    </location>
</feature>
<protein>
    <submittedName>
        <fullName evidence="3">TldD/PmbA family protein</fullName>
    </submittedName>
</protein>
<dbReference type="GO" id="GO:0006508">
    <property type="term" value="P:proteolysis"/>
    <property type="evidence" value="ECO:0007669"/>
    <property type="project" value="InterPro"/>
</dbReference>
<dbReference type="PANTHER" id="PTHR43666:SF1">
    <property type="entry name" value="CONSERVED PROTEIN"/>
    <property type="match status" value="1"/>
</dbReference>
<organism evidence="3 4">
    <name type="scientific">Nocardioides donggukensis</name>
    <dbReference type="NCBI Taxonomy" id="2774019"/>
    <lineage>
        <taxon>Bacteria</taxon>
        <taxon>Bacillati</taxon>
        <taxon>Actinomycetota</taxon>
        <taxon>Actinomycetes</taxon>
        <taxon>Propionibacteriales</taxon>
        <taxon>Nocardioidaceae</taxon>
        <taxon>Nocardioides</taxon>
    </lineage>
</organism>
<feature type="compositionally biased region" description="Acidic residues" evidence="1">
    <location>
        <begin position="114"/>
        <end position="123"/>
    </location>
</feature>
<dbReference type="Gene3D" id="3.30.2290.10">
    <property type="entry name" value="PmbA/TldD superfamily"/>
    <property type="match status" value="1"/>
</dbReference>
<comment type="caution">
    <text evidence="3">The sequence shown here is derived from an EMBL/GenBank/DDBJ whole genome shotgun (WGS) entry which is preliminary data.</text>
</comment>
<dbReference type="SUPFAM" id="SSF111283">
    <property type="entry name" value="Putative modulator of DNA gyrase, PmbA/TldD"/>
    <property type="match status" value="1"/>
</dbReference>